<evidence type="ECO:0000313" key="2">
    <source>
        <dbReference type="EMBL" id="MDU0204852.1"/>
    </source>
</evidence>
<reference evidence="2 3" key="1">
    <citation type="submission" date="2023-10" db="EMBL/GenBank/DDBJ databases">
        <title>Paenibacillus strain PFR10 Genome sequencing and assembly.</title>
        <authorList>
            <person name="Kim I."/>
        </authorList>
    </citation>
    <scope>NUCLEOTIDE SEQUENCE [LARGE SCALE GENOMIC DNA]</scope>
    <source>
        <strain evidence="2 3">PFR10</strain>
    </source>
</reference>
<feature type="domain" description="DUF4158" evidence="1">
    <location>
        <begin position="3"/>
        <end position="76"/>
    </location>
</feature>
<proteinExistence type="predicted"/>
<gene>
    <name evidence="2" type="ORF">RQP52_27605</name>
</gene>
<evidence type="ECO:0000313" key="3">
    <source>
        <dbReference type="Proteomes" id="UP001260980"/>
    </source>
</evidence>
<sequence>MKQEPTRREHMEEIRQLYGYRNFTLREYRSISQTLLKYDLENGNAVYLLRTAIDELRKQKIILPGITTLEHVVWEAL</sequence>
<keyword evidence="3" id="KW-1185">Reference proteome</keyword>
<name>A0ABU3RLX9_9BACL</name>
<protein>
    <submittedName>
        <fullName evidence="2">DUF4158 domain-containing protein</fullName>
    </submittedName>
</protein>
<comment type="caution">
    <text evidence="2">The sequence shown here is derived from an EMBL/GenBank/DDBJ whole genome shotgun (WGS) entry which is preliminary data.</text>
</comment>
<accession>A0ABU3RLX9</accession>
<dbReference type="InterPro" id="IPR025296">
    <property type="entry name" value="DUF4158"/>
</dbReference>
<dbReference type="EMBL" id="JAWCUD010000011">
    <property type="protein sequence ID" value="MDU0204852.1"/>
    <property type="molecule type" value="Genomic_DNA"/>
</dbReference>
<evidence type="ECO:0000259" key="1">
    <source>
        <dbReference type="Pfam" id="PF13700"/>
    </source>
</evidence>
<dbReference type="Pfam" id="PF13700">
    <property type="entry name" value="DUF4158"/>
    <property type="match status" value="1"/>
</dbReference>
<dbReference type="Proteomes" id="UP001260980">
    <property type="component" value="Unassembled WGS sequence"/>
</dbReference>
<organism evidence="2 3">
    <name type="scientific">Paenibacillus violae</name>
    <dbReference type="NCBI Taxonomy" id="3077234"/>
    <lineage>
        <taxon>Bacteria</taxon>
        <taxon>Bacillati</taxon>
        <taxon>Bacillota</taxon>
        <taxon>Bacilli</taxon>
        <taxon>Bacillales</taxon>
        <taxon>Paenibacillaceae</taxon>
        <taxon>Paenibacillus</taxon>
    </lineage>
</organism>